<feature type="region of interest" description="Disordered" evidence="1">
    <location>
        <begin position="1"/>
        <end position="34"/>
    </location>
</feature>
<gene>
    <name evidence="2" type="ORF">C1SCF055_LOCUS34894</name>
</gene>
<evidence type="ECO:0000313" key="5">
    <source>
        <dbReference type="Proteomes" id="UP001152797"/>
    </source>
</evidence>
<sequence>MSQVSDAETVPGELPERVDSCPSAGHGTLVEDSQPQRALWMRPPLPAPPVPAPAVPADARPRRTYRSLRPHMQLLPQRTFTLPRSFLGPRAVPAEMQYVPVNDPAEGLSYMMCSYCKGDRIYRVFQNFLRHLESGECPSGQQELLRLRSESAGSDALPLAQDTTAGTTGTDGISGRQGEESLETETPMETSFRCRRALLAELRLLQPKR</sequence>
<proteinExistence type="predicted"/>
<feature type="region of interest" description="Disordered" evidence="1">
    <location>
        <begin position="152"/>
        <end position="189"/>
    </location>
</feature>
<protein>
    <submittedName>
        <fullName evidence="4">C2H2-type domain-containing protein</fullName>
    </submittedName>
</protein>
<dbReference type="EMBL" id="CAMXCT020004557">
    <property type="protein sequence ID" value="CAL1162917.1"/>
    <property type="molecule type" value="Genomic_DNA"/>
</dbReference>
<evidence type="ECO:0000313" key="3">
    <source>
        <dbReference type="EMBL" id="CAL1162917.1"/>
    </source>
</evidence>
<evidence type="ECO:0000313" key="2">
    <source>
        <dbReference type="EMBL" id="CAI4009542.1"/>
    </source>
</evidence>
<evidence type="ECO:0000313" key="4">
    <source>
        <dbReference type="EMBL" id="CAL4796854.1"/>
    </source>
</evidence>
<evidence type="ECO:0000256" key="1">
    <source>
        <dbReference type="SAM" id="MobiDB-lite"/>
    </source>
</evidence>
<dbReference type="OrthoDB" id="415401at2759"/>
<keyword evidence="5" id="KW-1185">Reference proteome</keyword>
<accession>A0A9P1DHH8</accession>
<name>A0A9P1DHH8_9DINO</name>
<dbReference type="EMBL" id="CAMXCT030004557">
    <property type="protein sequence ID" value="CAL4796854.1"/>
    <property type="molecule type" value="Genomic_DNA"/>
</dbReference>
<dbReference type="EMBL" id="CAMXCT010004557">
    <property type="protein sequence ID" value="CAI4009542.1"/>
    <property type="molecule type" value="Genomic_DNA"/>
</dbReference>
<feature type="compositionally biased region" description="Low complexity" evidence="1">
    <location>
        <begin position="162"/>
        <end position="171"/>
    </location>
</feature>
<reference evidence="2" key="1">
    <citation type="submission" date="2022-10" db="EMBL/GenBank/DDBJ databases">
        <authorList>
            <person name="Chen Y."/>
            <person name="Dougan E. K."/>
            <person name="Chan C."/>
            <person name="Rhodes N."/>
            <person name="Thang M."/>
        </authorList>
    </citation>
    <scope>NUCLEOTIDE SEQUENCE</scope>
</reference>
<dbReference type="Proteomes" id="UP001152797">
    <property type="component" value="Unassembled WGS sequence"/>
</dbReference>
<organism evidence="2">
    <name type="scientific">Cladocopium goreaui</name>
    <dbReference type="NCBI Taxonomy" id="2562237"/>
    <lineage>
        <taxon>Eukaryota</taxon>
        <taxon>Sar</taxon>
        <taxon>Alveolata</taxon>
        <taxon>Dinophyceae</taxon>
        <taxon>Suessiales</taxon>
        <taxon>Symbiodiniaceae</taxon>
        <taxon>Cladocopium</taxon>
    </lineage>
</organism>
<comment type="caution">
    <text evidence="2">The sequence shown here is derived from an EMBL/GenBank/DDBJ whole genome shotgun (WGS) entry which is preliminary data.</text>
</comment>
<dbReference type="AlphaFoldDB" id="A0A9P1DHH8"/>
<reference evidence="3" key="2">
    <citation type="submission" date="2024-04" db="EMBL/GenBank/DDBJ databases">
        <authorList>
            <person name="Chen Y."/>
            <person name="Shah S."/>
            <person name="Dougan E. K."/>
            <person name="Thang M."/>
            <person name="Chan C."/>
        </authorList>
    </citation>
    <scope>NUCLEOTIDE SEQUENCE [LARGE SCALE GENOMIC DNA]</scope>
</reference>